<proteinExistence type="predicted"/>
<organism evidence="2 3">
    <name type="scientific">Cupriavidus pauculus</name>
    <dbReference type="NCBI Taxonomy" id="82633"/>
    <lineage>
        <taxon>Bacteria</taxon>
        <taxon>Pseudomonadati</taxon>
        <taxon>Pseudomonadota</taxon>
        <taxon>Betaproteobacteria</taxon>
        <taxon>Burkholderiales</taxon>
        <taxon>Burkholderiaceae</taxon>
        <taxon>Cupriavidus</taxon>
    </lineage>
</organism>
<sequence>MGQFRCREAAGFTMLEALVAIVVLAFGVLGVANLLVKSFRFAQQSSYDIVALQIANDMADRMRANDALTRAGAYDKFDTSNGAPAIADNANPYVTPCTGDAKTCAPLTAAFDQAEWARMIAANLPKGRAVVCRDATAFNLDTGYDWGCAVGPGGGTATPLVVKIGWVSRFADTGGTDVPAGSKLADSRDAKGDAKPQIVVTILPGVEQ</sequence>
<dbReference type="Pfam" id="PF07963">
    <property type="entry name" value="N_methyl"/>
    <property type="match status" value="1"/>
</dbReference>
<dbReference type="EMBL" id="CP033969">
    <property type="protein sequence ID" value="AZG13668.1"/>
    <property type="molecule type" value="Genomic_DNA"/>
</dbReference>
<evidence type="ECO:0000256" key="1">
    <source>
        <dbReference type="SAM" id="Phobius"/>
    </source>
</evidence>
<dbReference type="KEGG" id="cpau:EHF44_09525"/>
<dbReference type="RefSeq" id="WP_124683522.1">
    <property type="nucleotide sequence ID" value="NZ_CP033969.1"/>
</dbReference>
<gene>
    <name evidence="2" type="primary">pilV</name>
    <name evidence="2" type="ORF">EHF44_09525</name>
</gene>
<keyword evidence="1" id="KW-0812">Transmembrane</keyword>
<keyword evidence="1" id="KW-1133">Transmembrane helix</keyword>
<dbReference type="OrthoDB" id="8724817at2"/>
<dbReference type="AlphaFoldDB" id="A0A3G8GZQ2"/>
<dbReference type="Proteomes" id="UP000270411">
    <property type="component" value="Chromosome 1"/>
</dbReference>
<dbReference type="NCBIfam" id="TIGR02523">
    <property type="entry name" value="type_IV_pilV"/>
    <property type="match status" value="1"/>
</dbReference>
<name>A0A3G8GZQ2_9BURK</name>
<protein>
    <submittedName>
        <fullName evidence="2">Type IV pilus modification protein PilV</fullName>
    </submittedName>
</protein>
<reference evidence="3" key="1">
    <citation type="submission" date="2018-11" db="EMBL/GenBank/DDBJ databases">
        <title>FDA dAtabase for Regulatory Grade micrObial Sequences (FDA-ARGOS): Supporting development and validation of Infectious Disease Dx tests.</title>
        <authorList>
            <person name="Goldberg B."/>
            <person name="Campos J."/>
            <person name="Tallon L."/>
            <person name="Sadzewicz L."/>
            <person name="Zhao X."/>
            <person name="Vavikolanu K."/>
            <person name="Mehta A."/>
            <person name="Aluvathingal J."/>
            <person name="Nadendla S."/>
            <person name="Geyer C."/>
            <person name="Nandy P."/>
            <person name="Yan Y."/>
            <person name="Sichtig H."/>
        </authorList>
    </citation>
    <scope>NUCLEOTIDE SEQUENCE [LARGE SCALE GENOMIC DNA]</scope>
    <source>
        <strain evidence="3">FDAARGOS_614</strain>
    </source>
</reference>
<accession>A0A3G8GZQ2</accession>
<evidence type="ECO:0000313" key="2">
    <source>
        <dbReference type="EMBL" id="AZG13668.1"/>
    </source>
</evidence>
<feature type="transmembrane region" description="Helical" evidence="1">
    <location>
        <begin position="12"/>
        <end position="36"/>
    </location>
</feature>
<evidence type="ECO:0000313" key="3">
    <source>
        <dbReference type="Proteomes" id="UP000270411"/>
    </source>
</evidence>
<dbReference type="InterPro" id="IPR012902">
    <property type="entry name" value="N_methyl_site"/>
</dbReference>
<dbReference type="InterPro" id="IPR013362">
    <property type="entry name" value="Pilus_4_PilV"/>
</dbReference>
<keyword evidence="1" id="KW-0472">Membrane</keyword>